<dbReference type="Proteomes" id="UP000231644">
    <property type="component" value="Unassembled WGS sequence"/>
</dbReference>
<keyword evidence="3" id="KW-1185">Reference proteome</keyword>
<dbReference type="EMBL" id="FOLX01000001">
    <property type="protein sequence ID" value="SFC42626.1"/>
    <property type="molecule type" value="Genomic_DNA"/>
</dbReference>
<sequence>MDTPDATIRDWIGHSRSVTDTLTARLAAEYRATMGPMLCKGPDIPGLQWILAPEIYPAEDLGRDAHPRLGLFLPDLGLPRRMWAGGSITWHGGIHESETVRRDTKVRDVKYKEGRSGRLGFVTLDHRYLVDGDLRVEEVHDIVYREDHDPSQPAPTPPQAEPWQDAVVRATTPDATLLFRYSAMTFNGHRIHYDPAYATGVEGYAGLVVHGPIQSTWMQHLATEMLGEVPAQFRYRGLSPLTANTPVQVEGRKTPEGLELRVRDMSRDVVTMTATATA</sequence>
<feature type="domain" description="FAS1-like dehydratase" evidence="1">
    <location>
        <begin position="47"/>
        <end position="131"/>
    </location>
</feature>
<dbReference type="GO" id="GO:0019171">
    <property type="term" value="F:(3R)-hydroxyacyl-[acyl-carrier-protein] dehydratase activity"/>
    <property type="evidence" value="ECO:0007669"/>
    <property type="project" value="TreeGrafter"/>
</dbReference>
<organism evidence="2 3">
    <name type="scientific">Pseudooceanicola nitratireducens</name>
    <dbReference type="NCBI Taxonomy" id="517719"/>
    <lineage>
        <taxon>Bacteria</taxon>
        <taxon>Pseudomonadati</taxon>
        <taxon>Pseudomonadota</taxon>
        <taxon>Alphaproteobacteria</taxon>
        <taxon>Rhodobacterales</taxon>
        <taxon>Paracoccaceae</taxon>
        <taxon>Pseudooceanicola</taxon>
    </lineage>
</organism>
<dbReference type="STRING" id="517719.SAMN05421762_0873"/>
<dbReference type="PANTHER" id="PTHR28152:SF1">
    <property type="entry name" value="HYDROXYACYL-THIOESTER DEHYDRATASE TYPE 2, MITOCHONDRIAL"/>
    <property type="match status" value="1"/>
</dbReference>
<dbReference type="InterPro" id="IPR029069">
    <property type="entry name" value="HotDog_dom_sf"/>
</dbReference>
<evidence type="ECO:0000313" key="2">
    <source>
        <dbReference type="EMBL" id="SFC42626.1"/>
    </source>
</evidence>
<dbReference type="InterPro" id="IPR052741">
    <property type="entry name" value="Mitochondrial_HTD2"/>
</dbReference>
<evidence type="ECO:0000313" key="3">
    <source>
        <dbReference type="Proteomes" id="UP000231644"/>
    </source>
</evidence>
<reference evidence="2 3" key="1">
    <citation type="submission" date="2016-10" db="EMBL/GenBank/DDBJ databases">
        <authorList>
            <person name="de Groot N.N."/>
        </authorList>
    </citation>
    <scope>NUCLEOTIDE SEQUENCE [LARGE SCALE GENOMIC DNA]</scope>
    <source>
        <strain evidence="2 3">DSM 29619</strain>
    </source>
</reference>
<dbReference type="Pfam" id="PF13452">
    <property type="entry name" value="FAS1_DH_region"/>
    <property type="match status" value="1"/>
</dbReference>
<dbReference type="OrthoDB" id="7183822at2"/>
<name>A0A1I1J2D3_9RHOB</name>
<dbReference type="SUPFAM" id="SSF54637">
    <property type="entry name" value="Thioesterase/thiol ester dehydrase-isomerase"/>
    <property type="match status" value="1"/>
</dbReference>
<accession>A0A1I1J2D3</accession>
<protein>
    <submittedName>
        <fullName evidence="2">3-methylfumaryl-CoA hydratase</fullName>
    </submittedName>
</protein>
<proteinExistence type="predicted"/>
<dbReference type="RefSeq" id="WP_093450830.1">
    <property type="nucleotide sequence ID" value="NZ_FNZG01000002.1"/>
</dbReference>
<dbReference type="PANTHER" id="PTHR28152">
    <property type="entry name" value="HYDROXYACYL-THIOESTER DEHYDRATASE TYPE 2, MITOCHONDRIAL"/>
    <property type="match status" value="1"/>
</dbReference>
<evidence type="ECO:0000259" key="1">
    <source>
        <dbReference type="Pfam" id="PF13452"/>
    </source>
</evidence>
<gene>
    <name evidence="2" type="ORF">SAMN05421762_0873</name>
</gene>
<dbReference type="InterPro" id="IPR039569">
    <property type="entry name" value="FAS1-like_DH_region"/>
</dbReference>
<dbReference type="Gene3D" id="3.10.129.10">
    <property type="entry name" value="Hotdog Thioesterase"/>
    <property type="match status" value="1"/>
</dbReference>
<dbReference type="AlphaFoldDB" id="A0A1I1J2D3"/>